<dbReference type="EnsemblPlants" id="EMT04030">
    <property type="protein sequence ID" value="EMT04030"/>
    <property type="gene ID" value="F775_24455"/>
</dbReference>
<dbReference type="AlphaFoldDB" id="M8AQK9"/>
<feature type="region of interest" description="Disordered" evidence="1">
    <location>
        <begin position="84"/>
        <end position="160"/>
    </location>
</feature>
<accession>M8AQK9</accession>
<feature type="compositionally biased region" description="Acidic residues" evidence="1">
    <location>
        <begin position="85"/>
        <end position="106"/>
    </location>
</feature>
<protein>
    <submittedName>
        <fullName evidence="2">Uncharacterized protein</fullName>
    </submittedName>
</protein>
<evidence type="ECO:0000313" key="2">
    <source>
        <dbReference type="EnsemblPlants" id="EMT04030"/>
    </source>
</evidence>
<organism evidence="2">
    <name type="scientific">Aegilops tauschii</name>
    <name type="common">Tausch's goatgrass</name>
    <name type="synonym">Aegilops squarrosa</name>
    <dbReference type="NCBI Taxonomy" id="37682"/>
    <lineage>
        <taxon>Eukaryota</taxon>
        <taxon>Viridiplantae</taxon>
        <taxon>Streptophyta</taxon>
        <taxon>Embryophyta</taxon>
        <taxon>Tracheophyta</taxon>
        <taxon>Spermatophyta</taxon>
        <taxon>Magnoliopsida</taxon>
        <taxon>Liliopsida</taxon>
        <taxon>Poales</taxon>
        <taxon>Poaceae</taxon>
        <taxon>BOP clade</taxon>
        <taxon>Pooideae</taxon>
        <taxon>Triticodae</taxon>
        <taxon>Triticeae</taxon>
        <taxon>Triticinae</taxon>
        <taxon>Aegilops</taxon>
    </lineage>
</organism>
<name>M8AQK9_AEGTA</name>
<reference evidence="2" key="1">
    <citation type="submission" date="2015-06" db="UniProtKB">
        <authorList>
            <consortium name="EnsemblPlants"/>
        </authorList>
    </citation>
    <scope>IDENTIFICATION</scope>
</reference>
<evidence type="ECO:0000256" key="1">
    <source>
        <dbReference type="SAM" id="MobiDB-lite"/>
    </source>
</evidence>
<feature type="compositionally biased region" description="Basic and acidic residues" evidence="1">
    <location>
        <begin position="107"/>
        <end position="141"/>
    </location>
</feature>
<dbReference type="ExpressionAtlas" id="M8AQK9">
    <property type="expression patterns" value="baseline"/>
</dbReference>
<proteinExistence type="predicted"/>
<sequence length="179" mass="20069">MAGMASRCEGKTTGDKRYCSVIYSPYPQSSPLPTRLTDLFQQFGLDKIGAIMNSSDGKTFEQKIDKLREEMSAFERARDVFYMVDVEDGDEDDDEDDEGDDVDVDEADRKLLDDEKKPDITKRPHAPIEDELECKKPKIAEGSRCQGEEPEAGGIKNSSCQFSSDHFYPNGVGLLFYAT</sequence>